<protein>
    <submittedName>
        <fullName evidence="2">DUF1295 domain-containing protein</fullName>
    </submittedName>
</protein>
<dbReference type="Pfam" id="PF06966">
    <property type="entry name" value="DUF1295"/>
    <property type="match status" value="1"/>
</dbReference>
<feature type="transmembrane region" description="Helical" evidence="1">
    <location>
        <begin position="73"/>
        <end position="92"/>
    </location>
</feature>
<proteinExistence type="predicted"/>
<feature type="transmembrane region" description="Helical" evidence="1">
    <location>
        <begin position="41"/>
        <end position="61"/>
    </location>
</feature>
<sequence length="290" mass="31623">MNFPWGAFALGLAPAAGASALVLGATWLLSRRRGIYRYVDSAWGFAFAFLAVVSWLFAYGSQGTDGSRGLGDPVRAGLAAALTVVWGLRLGVHIARRGRGKGEDPRYDRMLSKAPEGTPRPRYALRVVTLPQAALVWLVSVPVQAAVLLPYGTWWVTWAGVALWALGLFFEAVGDAQMARFKSDPAHKGKLIDVGLWRWTRHPNYFGDFAVWWGLWLLTLPAAGAPAAAWGPAAATLVSPLLMTYLLVFGSGKRLTERGMAEREGWERYAARTSGFLPWPPGVWPKGRGD</sequence>
<name>A0ABD5E7I6_9ACTN</name>
<dbReference type="PANTHER" id="PTHR32251">
    <property type="entry name" value="3-OXO-5-ALPHA-STEROID 4-DEHYDROGENASE"/>
    <property type="match status" value="1"/>
</dbReference>
<accession>A0ABD5E7I6</accession>
<dbReference type="EMBL" id="JAVRER010000027">
    <property type="protein sequence ID" value="MDT0417381.1"/>
    <property type="molecule type" value="Genomic_DNA"/>
</dbReference>
<feature type="transmembrane region" description="Helical" evidence="1">
    <location>
        <begin position="6"/>
        <end position="29"/>
    </location>
</feature>
<dbReference type="RefSeq" id="WP_043255436.1">
    <property type="nucleotide sequence ID" value="NZ_JAVRER010000027.1"/>
</dbReference>
<dbReference type="PROSITE" id="PS50244">
    <property type="entry name" value="S5A_REDUCTASE"/>
    <property type="match status" value="1"/>
</dbReference>
<dbReference type="InterPro" id="IPR010721">
    <property type="entry name" value="UstE-like"/>
</dbReference>
<organism evidence="2 3">
    <name type="scientific">Streptomyces evansiae</name>
    <dbReference type="NCBI Taxonomy" id="3075535"/>
    <lineage>
        <taxon>Bacteria</taxon>
        <taxon>Bacillati</taxon>
        <taxon>Actinomycetota</taxon>
        <taxon>Actinomycetes</taxon>
        <taxon>Kitasatosporales</taxon>
        <taxon>Streptomycetaceae</taxon>
        <taxon>Streptomyces</taxon>
    </lineage>
</organism>
<reference evidence="3" key="1">
    <citation type="submission" date="2023-07" db="EMBL/GenBank/DDBJ databases">
        <title>30 novel species of actinomycetes from the DSMZ collection.</title>
        <authorList>
            <person name="Nouioui I."/>
        </authorList>
    </citation>
    <scope>NUCLEOTIDE SEQUENCE [LARGE SCALE GENOMIC DNA]</scope>
    <source>
        <strain evidence="3">DSM 41982</strain>
    </source>
</reference>
<feature type="transmembrane region" description="Helical" evidence="1">
    <location>
        <begin position="123"/>
        <end position="149"/>
    </location>
</feature>
<dbReference type="AlphaFoldDB" id="A0ABD5E7I6"/>
<dbReference type="Proteomes" id="UP001183607">
    <property type="component" value="Unassembled WGS sequence"/>
</dbReference>
<feature type="transmembrane region" description="Helical" evidence="1">
    <location>
        <begin position="229"/>
        <end position="250"/>
    </location>
</feature>
<dbReference type="PANTHER" id="PTHR32251:SF17">
    <property type="entry name" value="STEROID 5-ALPHA REDUCTASE C-TERMINAL DOMAIN-CONTAINING PROTEIN"/>
    <property type="match status" value="1"/>
</dbReference>
<keyword evidence="1" id="KW-0472">Membrane</keyword>
<dbReference type="Gene3D" id="1.20.120.1630">
    <property type="match status" value="1"/>
</dbReference>
<evidence type="ECO:0000313" key="2">
    <source>
        <dbReference type="EMBL" id="MDT0417381.1"/>
    </source>
</evidence>
<feature type="transmembrane region" description="Helical" evidence="1">
    <location>
        <begin position="155"/>
        <end position="173"/>
    </location>
</feature>
<gene>
    <name evidence="2" type="ORF">RM574_17970</name>
</gene>
<keyword evidence="1" id="KW-0812">Transmembrane</keyword>
<comment type="caution">
    <text evidence="2">The sequence shown here is derived from an EMBL/GenBank/DDBJ whole genome shotgun (WGS) entry which is preliminary data.</text>
</comment>
<evidence type="ECO:0000256" key="1">
    <source>
        <dbReference type="SAM" id="Phobius"/>
    </source>
</evidence>
<evidence type="ECO:0000313" key="3">
    <source>
        <dbReference type="Proteomes" id="UP001183607"/>
    </source>
</evidence>
<feature type="transmembrane region" description="Helical" evidence="1">
    <location>
        <begin position="205"/>
        <end position="223"/>
    </location>
</feature>
<keyword evidence="1" id="KW-1133">Transmembrane helix</keyword>